<feature type="region of interest" description="Disordered" evidence="6">
    <location>
        <begin position="120"/>
        <end position="155"/>
    </location>
</feature>
<organism evidence="8 9">
    <name type="scientific">Python bivittatus</name>
    <name type="common">Burmese python</name>
    <name type="synonym">Python molurus bivittatus</name>
    <dbReference type="NCBI Taxonomy" id="176946"/>
    <lineage>
        <taxon>Eukaryota</taxon>
        <taxon>Metazoa</taxon>
        <taxon>Chordata</taxon>
        <taxon>Craniata</taxon>
        <taxon>Vertebrata</taxon>
        <taxon>Euteleostomi</taxon>
        <taxon>Lepidosauria</taxon>
        <taxon>Squamata</taxon>
        <taxon>Bifurcata</taxon>
        <taxon>Unidentata</taxon>
        <taxon>Episquamata</taxon>
        <taxon>Toxicofera</taxon>
        <taxon>Serpentes</taxon>
        <taxon>Henophidia</taxon>
        <taxon>Pythonidae</taxon>
        <taxon>Python</taxon>
    </lineage>
</organism>
<dbReference type="PANTHER" id="PTHR16076:SF8">
    <property type="entry name" value="CYTOSKELETON-ASSOCIATED PROTEIN 2"/>
    <property type="match status" value="1"/>
</dbReference>
<keyword evidence="4" id="KW-0597">Phosphoprotein</keyword>
<feature type="compositionally biased region" description="Basic and acidic residues" evidence="6">
    <location>
        <begin position="479"/>
        <end position="491"/>
    </location>
</feature>
<dbReference type="InterPro" id="IPR029197">
    <property type="entry name" value="CKAP2_C"/>
</dbReference>
<feature type="compositionally biased region" description="Polar residues" evidence="6">
    <location>
        <begin position="135"/>
        <end position="155"/>
    </location>
</feature>
<sequence length="610" mass="67928">MENKENANRFLRNEVDSTFENTFVSPKILNSCAVLKQIMPGANCNSLNDTAGGDPESAAVKSRVMSLTQTFLQKTNTKKQIKPDVPNSVPHISEKHILGSYRGKIVSSKVNSFWKLPTNEARKNSPSDLFKSRVKTGSTTNSTSTRDAKFTSSTGAPKLLNSTPFQARTVRVSVYHPKTILNHEKQSLAGVSENNGAAHRNRNWKPLLKTVPANANNSVQRTKTLAPSRTVTGSLKAPVSESHATMSASKSIDNNKVPKTSADVRRAQLAEWQASKGVKKLPHSIPVNSQPKTATCQQTIKEPVESFWATIVEEDEQGLFSDRVNKTLAECLHLIEKGCVGETVHSTLEKLIATVPDAKKFAKYWVCQMRLEQFCSMEKVIGIYEKAILAGAQPKDELRHTFVDVVKARRDPPKSDEKCVKEENTVNHEGTVAETETEEAFKEVTLNNEVEYSNEASQESTEVCSKTKQGFSKKKKNRNKEQKQKPIDLKNEQAGTNTEKDGILEIETPENEKSSYLIKYNLSTTSHLESTKKKLQCDDSTIKDLKFLTPVRRSCRIHEKANKLPSMLKDHSPCVSSLEQLGELGDEVTGFIYRPNNALQTVSLCQHEQN</sequence>
<feature type="domain" description="Cytoskeleton-associated protein 2 C-terminal" evidence="7">
    <location>
        <begin position="245"/>
        <end position="599"/>
    </location>
</feature>
<evidence type="ECO:0000313" key="9">
    <source>
        <dbReference type="RefSeq" id="XP_015744517.1"/>
    </source>
</evidence>
<dbReference type="OMA" id="QESTEIC"/>
<dbReference type="InterPro" id="IPR026165">
    <property type="entry name" value="CKAP2_fam"/>
</dbReference>
<reference evidence="9" key="1">
    <citation type="submission" date="2025-08" db="UniProtKB">
        <authorList>
            <consortium name="RefSeq"/>
        </authorList>
    </citation>
    <scope>IDENTIFICATION</scope>
    <source>
        <tissue evidence="9">Liver</tissue>
    </source>
</reference>
<dbReference type="GeneID" id="103060842"/>
<evidence type="ECO:0000256" key="4">
    <source>
        <dbReference type="ARBA" id="ARBA00022553"/>
    </source>
</evidence>
<dbReference type="OrthoDB" id="9945093at2759"/>
<dbReference type="GO" id="GO:0007026">
    <property type="term" value="P:negative regulation of microtubule depolymerization"/>
    <property type="evidence" value="ECO:0007669"/>
    <property type="project" value="TreeGrafter"/>
</dbReference>
<feature type="compositionally biased region" description="Polar residues" evidence="6">
    <location>
        <begin position="451"/>
        <end position="464"/>
    </location>
</feature>
<feature type="region of interest" description="Disordered" evidence="6">
    <location>
        <begin position="451"/>
        <end position="498"/>
    </location>
</feature>
<evidence type="ECO:0000256" key="5">
    <source>
        <dbReference type="ARBA" id="ARBA00023212"/>
    </source>
</evidence>
<keyword evidence="8" id="KW-1185">Reference proteome</keyword>
<evidence type="ECO:0000259" key="7">
    <source>
        <dbReference type="Pfam" id="PF15297"/>
    </source>
</evidence>
<proteinExistence type="inferred from homology"/>
<dbReference type="Pfam" id="PF15297">
    <property type="entry name" value="CKAP2_C"/>
    <property type="match status" value="1"/>
</dbReference>
<evidence type="ECO:0000256" key="3">
    <source>
        <dbReference type="ARBA" id="ARBA00022490"/>
    </source>
</evidence>
<keyword evidence="3" id="KW-0963">Cytoplasm</keyword>
<gene>
    <name evidence="9" type="primary">CKAP2</name>
</gene>
<accession>A0A9F3QUD6</accession>
<comment type="similarity">
    <text evidence="2">Belongs to the CKAP2 family.</text>
</comment>
<name>A0A9F3QUD6_PYTBI</name>
<dbReference type="AlphaFoldDB" id="A0A9F3QUD6"/>
<evidence type="ECO:0000256" key="1">
    <source>
        <dbReference type="ARBA" id="ARBA00004245"/>
    </source>
</evidence>
<feature type="region of interest" description="Disordered" evidence="6">
    <location>
        <begin position="225"/>
        <end position="259"/>
    </location>
</feature>
<protein>
    <submittedName>
        <fullName evidence="9">Cytoskeleton-associated protein 2</fullName>
    </submittedName>
</protein>
<dbReference type="KEGG" id="pbi:103060842"/>
<dbReference type="RefSeq" id="XP_015744517.1">
    <property type="nucleotide sequence ID" value="XM_015889031.2"/>
</dbReference>
<dbReference type="PANTHER" id="PTHR16076">
    <property type="entry name" value="CYTOSKELETON ASSOCIATED PROTEIN 2-RELATED"/>
    <property type="match status" value="1"/>
</dbReference>
<feature type="compositionally biased region" description="Polar residues" evidence="6">
    <location>
        <begin position="242"/>
        <end position="258"/>
    </location>
</feature>
<evidence type="ECO:0000256" key="2">
    <source>
        <dbReference type="ARBA" id="ARBA00009468"/>
    </source>
</evidence>
<dbReference type="Proteomes" id="UP000695026">
    <property type="component" value="Unplaced"/>
</dbReference>
<comment type="subcellular location">
    <subcellularLocation>
        <location evidence="1">Cytoplasm</location>
        <location evidence="1">Cytoskeleton</location>
    </subcellularLocation>
</comment>
<evidence type="ECO:0000256" key="6">
    <source>
        <dbReference type="SAM" id="MobiDB-lite"/>
    </source>
</evidence>
<dbReference type="GO" id="GO:0015630">
    <property type="term" value="C:microtubule cytoskeleton"/>
    <property type="evidence" value="ECO:0007669"/>
    <property type="project" value="TreeGrafter"/>
</dbReference>
<keyword evidence="5" id="KW-0206">Cytoskeleton</keyword>
<evidence type="ECO:0000313" key="8">
    <source>
        <dbReference type="Proteomes" id="UP000695026"/>
    </source>
</evidence>
<dbReference type="CTD" id="26586"/>